<dbReference type="RefSeq" id="XP_014179798.1">
    <property type="nucleotide sequence ID" value="XM_014324323.1"/>
</dbReference>
<reference evidence="3 4" key="1">
    <citation type="journal article" date="2012" name="Eukaryot. Cell">
        <title>Draft genome sequence of CBS 2479, the standard type strain of Trichosporon asahii.</title>
        <authorList>
            <person name="Yang R.Y."/>
            <person name="Li H.T."/>
            <person name="Zhu H."/>
            <person name="Zhou G.P."/>
            <person name="Wang M."/>
            <person name="Wang L."/>
        </authorList>
    </citation>
    <scope>NUCLEOTIDE SEQUENCE [LARGE SCALE GENOMIC DNA]</scope>
    <source>
        <strain evidence="4">ATCC 90039 / CBS 2479 / JCM 2466 / KCTC 7840 / NCYC 2677 / UAMH 7654</strain>
    </source>
</reference>
<evidence type="ECO:0000256" key="1">
    <source>
        <dbReference type="SAM" id="MobiDB-lite"/>
    </source>
</evidence>
<dbReference type="Proteomes" id="UP000002748">
    <property type="component" value="Unassembled WGS sequence"/>
</dbReference>
<feature type="compositionally biased region" description="Basic and acidic residues" evidence="1">
    <location>
        <begin position="172"/>
        <end position="200"/>
    </location>
</feature>
<dbReference type="KEGG" id="tasa:A1Q1_01250"/>
<dbReference type="AlphaFoldDB" id="J5T7R3"/>
<feature type="compositionally biased region" description="Basic and acidic residues" evidence="1">
    <location>
        <begin position="234"/>
        <end position="251"/>
    </location>
</feature>
<feature type="compositionally biased region" description="Acidic residues" evidence="1">
    <location>
        <begin position="252"/>
        <end position="286"/>
    </location>
</feature>
<protein>
    <recommendedName>
        <fullName evidence="2">C2H2-type domain-containing protein</fullName>
    </recommendedName>
</protein>
<organism evidence="3 4">
    <name type="scientific">Trichosporon asahii var. asahii (strain ATCC 90039 / CBS 2479 / JCM 2466 / KCTC 7840 / NBRC 103889/ NCYC 2677 / UAMH 7654)</name>
    <name type="common">Yeast</name>
    <dbReference type="NCBI Taxonomy" id="1186058"/>
    <lineage>
        <taxon>Eukaryota</taxon>
        <taxon>Fungi</taxon>
        <taxon>Dikarya</taxon>
        <taxon>Basidiomycota</taxon>
        <taxon>Agaricomycotina</taxon>
        <taxon>Tremellomycetes</taxon>
        <taxon>Trichosporonales</taxon>
        <taxon>Trichosporonaceae</taxon>
        <taxon>Trichosporon</taxon>
    </lineage>
</organism>
<evidence type="ECO:0000313" key="3">
    <source>
        <dbReference type="EMBL" id="EJT49621.1"/>
    </source>
</evidence>
<dbReference type="GeneID" id="25984764"/>
<dbReference type="OrthoDB" id="10652968at2759"/>
<gene>
    <name evidence="3" type="ORF">A1Q1_01250</name>
</gene>
<comment type="caution">
    <text evidence="3">The sequence shown here is derived from an EMBL/GenBank/DDBJ whole genome shotgun (WGS) entry which is preliminary data.</text>
</comment>
<dbReference type="VEuPathDB" id="FungiDB:A1Q1_01250"/>
<feature type="region of interest" description="Disordered" evidence="1">
    <location>
        <begin position="155"/>
        <end position="315"/>
    </location>
</feature>
<evidence type="ECO:0000313" key="4">
    <source>
        <dbReference type="Proteomes" id="UP000002748"/>
    </source>
</evidence>
<sequence>MDDHPSLGPFQCRTDGCNRIFDNWTQRNAHEARCCGVCPECGAHFQYQWLLDSHIHGHRTGYAWRCRLGCKESDRLTDQPGRRPKARQLPKNIDKDFLWFEKEHELNSHHAIDHGVTFAQARRAQGVPASYNGPVFVPLVTGSAAAVALEDAQARRRASHERTTANRGAAGKARDLTVRRLRRETERELETAAQREERQAKQRGYSAKFNAKRKGDTPSTTKHPKKKRVVSRRRNYDEHVDYKSDDEHVQEHEDELEKEFEECSETEEESCVQDESEEESEEELEEESRRSSTMSSTWSSTMSSTWSSTMSSTSS</sequence>
<feature type="compositionally biased region" description="Low complexity" evidence="1">
    <location>
        <begin position="291"/>
        <end position="315"/>
    </location>
</feature>
<accession>J5T7R3</accession>
<name>J5T7R3_TRIAS</name>
<evidence type="ECO:0000259" key="2">
    <source>
        <dbReference type="PROSITE" id="PS00028"/>
    </source>
</evidence>
<feature type="compositionally biased region" description="Basic residues" evidence="1">
    <location>
        <begin position="222"/>
        <end position="233"/>
    </location>
</feature>
<proteinExistence type="predicted"/>
<dbReference type="HOGENOM" id="CLU_883355_0_0_1"/>
<dbReference type="PROSITE" id="PS00028">
    <property type="entry name" value="ZINC_FINGER_C2H2_1"/>
    <property type="match status" value="1"/>
</dbReference>
<dbReference type="EMBL" id="ALBS01000165">
    <property type="protein sequence ID" value="EJT49621.1"/>
    <property type="molecule type" value="Genomic_DNA"/>
</dbReference>
<dbReference type="InterPro" id="IPR013087">
    <property type="entry name" value="Znf_C2H2_type"/>
</dbReference>
<feature type="domain" description="C2H2-type" evidence="2">
    <location>
        <begin position="38"/>
        <end position="58"/>
    </location>
</feature>